<dbReference type="PANTHER" id="PTHR42893">
    <property type="entry name" value="PROTEIN DETOXIFICATION 44, CHLOROPLASTIC-RELATED"/>
    <property type="match status" value="1"/>
</dbReference>
<gene>
    <name evidence="8" type="ORF">Taro_035476</name>
</gene>
<keyword evidence="3 6" id="KW-0812">Transmembrane</keyword>
<feature type="transmembrane region" description="Helical" evidence="6">
    <location>
        <begin position="308"/>
        <end position="327"/>
    </location>
</feature>
<dbReference type="GO" id="GO:0042910">
    <property type="term" value="F:xenobiotic transmembrane transporter activity"/>
    <property type="evidence" value="ECO:0007669"/>
    <property type="project" value="InterPro"/>
</dbReference>
<keyword evidence="9" id="KW-1185">Reference proteome</keyword>
<dbReference type="OrthoDB" id="2126698at2759"/>
<sequence length="630" mass="66405">MGSTVAEQKELPVLAVQHACEEGHVQTMDSKRDQPEKTDGAADPPLISEPGPSRRTGLFVFFKDARHVLKLDELGLEVARIAVPAALALAADPLASLVDTAFIGRIGPVELAGVGVSIAIFNQVSRIAIYPIVSVTTSFVAEEHTAMENTAILENEDLEKACAASAGGGDVKTYDSKTECSSPPLANGNTDVTKLESKKYIPSVSSALVVGTVLGLVQTILLMFAAKPLLHLMGVKSGSPMLVPARQYLRLRALGAPAVLLSLAMQGVFRGFKDTKTPLFATVAGDVTNIILDPILIFSLHLGVTGAAIAHVVSQYLISLILLWRLVIRVDIIPPSISDLKFSRTEVLTWAGFLLLARVTAVTFCVTLATSLAAHHGPIPMAAFQICLQVWMSTSLLADGLAVAGQAILASSFAKGDHQKAVAAASRVLQLSIVLGLGLASMIGVGMQFGSGVFTKDDKVLKLIHAALPFVASTQPVNSVAFVFDGIMFGASDYIFSAYSMVAVAIISIVCLFLLSSSHGFIGIWIALTIYISLRMLAGRGLQGDRGPSSAIDRSIHRLALLFVLLCAKGGEIFFTRPSGQPGGRGIATGRPDWSAARAPHAELCVGPAWPTIQVGPRHFNVGPGNRAAV</sequence>
<dbReference type="EMBL" id="NMUH01002903">
    <property type="protein sequence ID" value="MQM02709.1"/>
    <property type="molecule type" value="Genomic_DNA"/>
</dbReference>
<comment type="subcellular location">
    <subcellularLocation>
        <location evidence="1">Membrane</location>
        <topology evidence="1">Multi-pass membrane protein</topology>
    </subcellularLocation>
</comment>
<evidence type="ECO:0000256" key="1">
    <source>
        <dbReference type="ARBA" id="ARBA00004141"/>
    </source>
</evidence>
<keyword evidence="5 6" id="KW-0472">Membrane</keyword>
<dbReference type="NCBIfam" id="TIGR00797">
    <property type="entry name" value="matE"/>
    <property type="match status" value="1"/>
</dbReference>
<feature type="transmembrane region" description="Helical" evidence="6">
    <location>
        <begin position="521"/>
        <end position="538"/>
    </location>
</feature>
<dbReference type="GO" id="GO:0016020">
    <property type="term" value="C:membrane"/>
    <property type="evidence" value="ECO:0007669"/>
    <property type="project" value="UniProtKB-SubCell"/>
</dbReference>
<evidence type="ECO:0000256" key="6">
    <source>
        <dbReference type="RuleBase" id="RU004914"/>
    </source>
</evidence>
<evidence type="ECO:0000256" key="3">
    <source>
        <dbReference type="ARBA" id="ARBA00022692"/>
    </source>
</evidence>
<comment type="caution">
    <text evidence="6">Lacks conserved residue(s) required for the propagation of feature annotation.</text>
</comment>
<dbReference type="AlphaFoldDB" id="A0A843W0K2"/>
<feature type="transmembrane region" description="Helical" evidence="6">
    <location>
        <begin position="251"/>
        <end position="269"/>
    </location>
</feature>
<comment type="similarity">
    <text evidence="2 6">Belongs to the multi antimicrobial extrusion (MATE) (TC 2.A.66.1) family.</text>
</comment>
<dbReference type="Proteomes" id="UP000652761">
    <property type="component" value="Unassembled WGS sequence"/>
</dbReference>
<feature type="transmembrane region" description="Helical" evidence="6">
    <location>
        <begin position="390"/>
        <end position="410"/>
    </location>
</feature>
<dbReference type="GO" id="GO:0015297">
    <property type="term" value="F:antiporter activity"/>
    <property type="evidence" value="ECO:0007669"/>
    <property type="project" value="InterPro"/>
</dbReference>
<evidence type="ECO:0000313" key="9">
    <source>
        <dbReference type="Proteomes" id="UP000652761"/>
    </source>
</evidence>
<reference evidence="8" key="1">
    <citation type="submission" date="2017-07" db="EMBL/GenBank/DDBJ databases">
        <title>Taro Niue Genome Assembly and Annotation.</title>
        <authorList>
            <person name="Atibalentja N."/>
            <person name="Keating K."/>
            <person name="Fields C.J."/>
        </authorList>
    </citation>
    <scope>NUCLEOTIDE SEQUENCE</scope>
    <source>
        <strain evidence="8">Niue_2</strain>
        <tissue evidence="8">Leaf</tissue>
    </source>
</reference>
<dbReference type="InterPro" id="IPR002528">
    <property type="entry name" value="MATE_fam"/>
</dbReference>
<evidence type="ECO:0000256" key="7">
    <source>
        <dbReference type="SAM" id="MobiDB-lite"/>
    </source>
</evidence>
<dbReference type="PANTHER" id="PTHR42893:SF4">
    <property type="entry name" value="PROTEIN DETOXIFICATION 42"/>
    <property type="match status" value="1"/>
</dbReference>
<organism evidence="8 9">
    <name type="scientific">Colocasia esculenta</name>
    <name type="common">Wild taro</name>
    <name type="synonym">Arum esculentum</name>
    <dbReference type="NCBI Taxonomy" id="4460"/>
    <lineage>
        <taxon>Eukaryota</taxon>
        <taxon>Viridiplantae</taxon>
        <taxon>Streptophyta</taxon>
        <taxon>Embryophyta</taxon>
        <taxon>Tracheophyta</taxon>
        <taxon>Spermatophyta</taxon>
        <taxon>Magnoliopsida</taxon>
        <taxon>Liliopsida</taxon>
        <taxon>Araceae</taxon>
        <taxon>Aroideae</taxon>
        <taxon>Colocasieae</taxon>
        <taxon>Colocasia</taxon>
    </lineage>
</organism>
<feature type="compositionally biased region" description="Basic and acidic residues" evidence="7">
    <location>
        <begin position="24"/>
        <end position="40"/>
    </location>
</feature>
<evidence type="ECO:0000256" key="2">
    <source>
        <dbReference type="ARBA" id="ARBA00010199"/>
    </source>
</evidence>
<proteinExistence type="inferred from homology"/>
<evidence type="ECO:0000256" key="4">
    <source>
        <dbReference type="ARBA" id="ARBA00022989"/>
    </source>
</evidence>
<feature type="transmembrane region" description="Helical" evidence="6">
    <location>
        <begin position="496"/>
        <end position="515"/>
    </location>
</feature>
<keyword evidence="4 6" id="KW-1133">Transmembrane helix</keyword>
<dbReference type="CDD" id="cd13136">
    <property type="entry name" value="MATE_DinF_like"/>
    <property type="match status" value="1"/>
</dbReference>
<feature type="region of interest" description="Disordered" evidence="7">
    <location>
        <begin position="24"/>
        <end position="51"/>
    </location>
</feature>
<protein>
    <recommendedName>
        <fullName evidence="6">Protein DETOXIFICATION</fullName>
    </recommendedName>
    <alternativeName>
        <fullName evidence="6">Multidrug and toxic compound extrusion protein</fullName>
    </alternativeName>
</protein>
<feature type="transmembrane region" description="Helical" evidence="6">
    <location>
        <begin position="207"/>
        <end position="230"/>
    </location>
</feature>
<evidence type="ECO:0000313" key="8">
    <source>
        <dbReference type="EMBL" id="MQM02709.1"/>
    </source>
</evidence>
<name>A0A843W0K2_COLES</name>
<feature type="transmembrane region" description="Helical" evidence="6">
    <location>
        <begin position="347"/>
        <end position="370"/>
    </location>
</feature>
<evidence type="ECO:0000256" key="5">
    <source>
        <dbReference type="ARBA" id="ARBA00023136"/>
    </source>
</evidence>
<dbReference type="Pfam" id="PF01554">
    <property type="entry name" value="MatE"/>
    <property type="match status" value="2"/>
</dbReference>
<comment type="caution">
    <text evidence="8">The sequence shown here is derived from an EMBL/GenBank/DDBJ whole genome shotgun (WGS) entry which is preliminary data.</text>
</comment>
<feature type="transmembrane region" description="Helical" evidence="6">
    <location>
        <begin position="431"/>
        <end position="451"/>
    </location>
</feature>
<dbReference type="InterPro" id="IPR044644">
    <property type="entry name" value="DinF-like"/>
</dbReference>
<accession>A0A843W0K2</accession>